<dbReference type="GO" id="GO:0003676">
    <property type="term" value="F:nucleic acid binding"/>
    <property type="evidence" value="ECO:0007669"/>
    <property type="project" value="InterPro"/>
</dbReference>
<protein>
    <submittedName>
        <fullName evidence="1">Uncharacterized protein</fullName>
    </submittedName>
</protein>
<dbReference type="EMBL" id="CP119316">
    <property type="protein sequence ID" value="WEK46626.1"/>
    <property type="molecule type" value="Genomic_DNA"/>
</dbReference>
<evidence type="ECO:0000313" key="2">
    <source>
        <dbReference type="Proteomes" id="UP001218362"/>
    </source>
</evidence>
<dbReference type="InterPro" id="IPR036397">
    <property type="entry name" value="RNaseH_sf"/>
</dbReference>
<dbReference type="Proteomes" id="UP001218362">
    <property type="component" value="Chromosome"/>
</dbReference>
<name>A0AAJ5X8P7_9SPHN</name>
<accession>A0AAJ5X8P7</accession>
<dbReference type="Gene3D" id="3.30.420.10">
    <property type="entry name" value="Ribonuclease H-like superfamily/Ribonuclease H"/>
    <property type="match status" value="1"/>
</dbReference>
<organism evidence="1 2">
    <name type="scientific">Candidatus Andeanibacterium colombiense</name>
    <dbReference type="NCBI Taxonomy" id="3121345"/>
    <lineage>
        <taxon>Bacteria</taxon>
        <taxon>Pseudomonadati</taxon>
        <taxon>Pseudomonadota</taxon>
        <taxon>Alphaproteobacteria</taxon>
        <taxon>Sphingomonadales</taxon>
        <taxon>Sphingomonadaceae</taxon>
        <taxon>Candidatus Andeanibacterium</taxon>
    </lineage>
</organism>
<reference evidence="1" key="1">
    <citation type="submission" date="2023-03" db="EMBL/GenBank/DDBJ databases">
        <title>Andean soil-derived lignocellulolytic bacterial consortium as a source of novel taxa and putative plastic-active enzymes.</title>
        <authorList>
            <person name="Diaz-Garcia L."/>
            <person name="Chuvochina M."/>
            <person name="Feuerriegel G."/>
            <person name="Bunk B."/>
            <person name="Sproer C."/>
            <person name="Streit W.R."/>
            <person name="Rodriguez L.M."/>
            <person name="Overmann J."/>
            <person name="Jimenez D.J."/>
        </authorList>
    </citation>
    <scope>NUCLEOTIDE SEQUENCE</scope>
    <source>
        <strain evidence="1">MAG 26</strain>
    </source>
</reference>
<dbReference type="KEGG" id="acob:P0Y56_16715"/>
<sequence>MRYFLDAEFNGFGGELISLALVPEKGGLPPFYEAIRCDVPTEWVAQNVIPVLETRPLAREEVARRFADYLGDDPDPHLVADWPEDISHAALLLITGPGRMYPIRSMRFELVDPNIFGFGVSAQFPHNAYHDALTLREAVLGYERRMA</sequence>
<dbReference type="AlphaFoldDB" id="A0AAJ5X8P7"/>
<evidence type="ECO:0000313" key="1">
    <source>
        <dbReference type="EMBL" id="WEK46626.1"/>
    </source>
</evidence>
<gene>
    <name evidence="1" type="ORF">P0Y56_16715</name>
</gene>
<proteinExistence type="predicted"/>